<dbReference type="EMBL" id="CAUYUJ010021124">
    <property type="protein sequence ID" value="CAK0902822.1"/>
    <property type="molecule type" value="Genomic_DNA"/>
</dbReference>
<feature type="non-terminal residue" evidence="2">
    <location>
        <position position="1"/>
    </location>
</feature>
<organism evidence="2 3">
    <name type="scientific">Prorocentrum cordatum</name>
    <dbReference type="NCBI Taxonomy" id="2364126"/>
    <lineage>
        <taxon>Eukaryota</taxon>
        <taxon>Sar</taxon>
        <taxon>Alveolata</taxon>
        <taxon>Dinophyceae</taxon>
        <taxon>Prorocentrales</taxon>
        <taxon>Prorocentraceae</taxon>
        <taxon>Prorocentrum</taxon>
    </lineage>
</organism>
<sequence>LLETDHASMQQGHVKEWARQVKHYVDHSLLCSLGQRKREVMDYDNLVASFSRTKEYEAAGAAWMSGPICSDIDDATISQLEGAAGVRSEEAHSLSSRHAPSRRLSFDAPIPALVVDVKVAQRLEPNKPGACLTEALAMLAGRAVVITWRAAVSEALQQSNEDRAWHLFNAASPVPIRMRLLPDGDATHLAALAFSEKMLSAYAASGAESFWRLAEKTRRLTDVENCFAKQEPVSKLGAALKAYGLKFEGKACTAVTAAALKGLRPFVLDGACSSAFALAEVHFPELRDPGFLMRIGFACSTRAGSDAKARELLVFIMNSFRVARLTGDVPKGEKLVASRVVGRDRKTPGMPHALFKKKELVEYIFHEAFLMNKEVGNDMAAFRTPLHILQKFAAPGADGLVASHRASDSGGGADGMETSFAPPVAGHRNAVDVKTKAMIDVAWPLWSSAFDDAIAELAQQELQDSATGFVWHTYLTETSQGIGAKCRAFVAACTGGPIPADPDLDANLGLLGMSELGDEHKEELQKLRGELKQLRRKTAKFVSLPSVGGASGAEYAVVQMQSLWCALSLGHRFGRKKNDVRAFIPPADLFPPNVVKQGAKARMNEQAARDEAKFKRVIEFFLQKRQKDDILIFLDGRSRANRRVIESFDAKLESGGTHAHVECCFVHEQPTKKVDPRSAARASSYTKNNRETAIFSVPLKGPPRKVVHRAEFNACGESSTADTSCIGIPMRRFSELPRMDHETKMSILGAASRASADGEHPRLQGDIGSKDHPFSHGEVKPLSLWQTLVEHHKVTHVVEFAPGSGALAVAASGAIEYEGIAANDAHRGWLDSTVDRRAMHRAGHDEGNAEQLGGDAVCVEKASKYFSGAMMDAKRLLMPVAGGGDDEEEEEEEEDGASSDDE</sequence>
<keyword evidence="3" id="KW-1185">Reference proteome</keyword>
<protein>
    <submittedName>
        <fullName evidence="2">Uncharacterized protein</fullName>
    </submittedName>
</protein>
<dbReference type="Proteomes" id="UP001189429">
    <property type="component" value="Unassembled WGS sequence"/>
</dbReference>
<reference evidence="2" key="1">
    <citation type="submission" date="2023-10" db="EMBL/GenBank/DDBJ databases">
        <authorList>
            <person name="Chen Y."/>
            <person name="Shah S."/>
            <person name="Dougan E. K."/>
            <person name="Thang M."/>
            <person name="Chan C."/>
        </authorList>
    </citation>
    <scope>NUCLEOTIDE SEQUENCE [LARGE SCALE GENOMIC DNA]</scope>
</reference>
<evidence type="ECO:0000256" key="1">
    <source>
        <dbReference type="SAM" id="MobiDB-lite"/>
    </source>
</evidence>
<proteinExistence type="predicted"/>
<feature type="region of interest" description="Disordered" evidence="1">
    <location>
        <begin position="879"/>
        <end position="902"/>
    </location>
</feature>
<feature type="compositionally biased region" description="Acidic residues" evidence="1">
    <location>
        <begin position="884"/>
        <end position="902"/>
    </location>
</feature>
<name>A0ABN9XVX0_9DINO</name>
<gene>
    <name evidence="2" type="ORF">PCOR1329_LOCUS79312</name>
</gene>
<evidence type="ECO:0000313" key="2">
    <source>
        <dbReference type="EMBL" id="CAK0902822.1"/>
    </source>
</evidence>
<comment type="caution">
    <text evidence="2">The sequence shown here is derived from an EMBL/GenBank/DDBJ whole genome shotgun (WGS) entry which is preliminary data.</text>
</comment>
<accession>A0ABN9XVX0</accession>
<evidence type="ECO:0000313" key="3">
    <source>
        <dbReference type="Proteomes" id="UP001189429"/>
    </source>
</evidence>